<keyword evidence="3" id="KW-1185">Reference proteome</keyword>
<dbReference type="Pfam" id="PF01471">
    <property type="entry name" value="PG_binding_1"/>
    <property type="match status" value="2"/>
</dbReference>
<dbReference type="RefSeq" id="WP_115715255.1">
    <property type="nucleotide sequence ID" value="NZ_AP019711.1"/>
</dbReference>
<dbReference type="InterPro" id="IPR002477">
    <property type="entry name" value="Peptidoglycan-bd-like"/>
</dbReference>
<dbReference type="InterPro" id="IPR036366">
    <property type="entry name" value="PGBDSf"/>
</dbReference>
<gene>
    <name evidence="2" type="ORF">Aargi30884_09610</name>
</gene>
<feature type="domain" description="Peptidoglycan binding-like" evidence="1">
    <location>
        <begin position="103"/>
        <end position="160"/>
    </location>
</feature>
<dbReference type="AlphaFoldDB" id="A0A6N4TGP5"/>
<proteinExistence type="predicted"/>
<sequence>MMTDYVIEKGDIGIGVNKLQAYLNMMQEKGYIQTSNLQDGVFGNRTVAAVKEWQQYANLPMSGIIDEKTWDSLINKLREMQIITNIPLASRSYFLSNGQQGLSVFKMQEYLNEIAAVNKCLRPIPIDGLYGPMTVTAVQQFQYLYDLKIDGIIGKVTWDSIINERNALPF</sequence>
<evidence type="ECO:0000313" key="3">
    <source>
        <dbReference type="Proteomes" id="UP000464754"/>
    </source>
</evidence>
<feature type="domain" description="Peptidoglycan binding-like" evidence="1">
    <location>
        <begin position="16"/>
        <end position="73"/>
    </location>
</feature>
<dbReference type="InterPro" id="IPR036365">
    <property type="entry name" value="PGBD-like_sf"/>
</dbReference>
<evidence type="ECO:0000259" key="1">
    <source>
        <dbReference type="Pfam" id="PF01471"/>
    </source>
</evidence>
<dbReference type="Proteomes" id="UP000464754">
    <property type="component" value="Chromosome"/>
</dbReference>
<dbReference type="Gene3D" id="1.10.101.10">
    <property type="entry name" value="PGBD-like superfamily/PGBD"/>
    <property type="match status" value="2"/>
</dbReference>
<evidence type="ECO:0000313" key="2">
    <source>
        <dbReference type="EMBL" id="BBK22058.1"/>
    </source>
</evidence>
<dbReference type="KEGG" id="aarg:Aargi30884_09610"/>
<dbReference type="SUPFAM" id="SSF47090">
    <property type="entry name" value="PGBD-like"/>
    <property type="match status" value="2"/>
</dbReference>
<dbReference type="EMBL" id="AP019695">
    <property type="protein sequence ID" value="BBK22058.1"/>
    <property type="molecule type" value="Genomic_DNA"/>
</dbReference>
<organism evidence="2 3">
    <name type="scientific">Amedibacterium intestinale</name>
    <dbReference type="NCBI Taxonomy" id="2583452"/>
    <lineage>
        <taxon>Bacteria</taxon>
        <taxon>Bacillati</taxon>
        <taxon>Bacillota</taxon>
        <taxon>Erysipelotrichia</taxon>
        <taxon>Erysipelotrichales</taxon>
        <taxon>Erysipelotrichaceae</taxon>
        <taxon>Amedibacterium</taxon>
    </lineage>
</organism>
<accession>A0A6N4TGP5</accession>
<reference evidence="3" key="1">
    <citation type="submission" date="2019-05" db="EMBL/GenBank/DDBJ databases">
        <title>Complete genome sequencing of Absiella argi strain JCM 30884.</title>
        <authorList>
            <person name="Sakamoto M."/>
            <person name="Murakami T."/>
            <person name="Mori H."/>
        </authorList>
    </citation>
    <scope>NUCLEOTIDE SEQUENCE [LARGE SCALE GENOMIC DNA]</scope>
    <source>
        <strain evidence="3">JCM 30884</strain>
    </source>
</reference>
<name>A0A6N4TGP5_9FIRM</name>
<protein>
    <recommendedName>
        <fullName evidence="1">Peptidoglycan binding-like domain-containing protein</fullName>
    </recommendedName>
</protein>